<feature type="transmembrane region" description="Helical" evidence="2">
    <location>
        <begin position="268"/>
        <end position="298"/>
    </location>
</feature>
<accession>A0A8H5ZVZ8</accession>
<feature type="coiled-coil region" evidence="1">
    <location>
        <begin position="296"/>
        <end position="337"/>
    </location>
</feature>
<name>A0A8H5ZVZ8_PETAA</name>
<evidence type="ECO:0000256" key="1">
    <source>
        <dbReference type="SAM" id="Coils"/>
    </source>
</evidence>
<organism evidence="3 4">
    <name type="scientific">Petromyces alliaceus</name>
    <name type="common">Aspergillus alliaceus</name>
    <dbReference type="NCBI Taxonomy" id="209559"/>
    <lineage>
        <taxon>Eukaryota</taxon>
        <taxon>Fungi</taxon>
        <taxon>Dikarya</taxon>
        <taxon>Ascomycota</taxon>
        <taxon>Pezizomycotina</taxon>
        <taxon>Eurotiomycetes</taxon>
        <taxon>Eurotiomycetidae</taxon>
        <taxon>Eurotiales</taxon>
        <taxon>Aspergillaceae</taxon>
        <taxon>Aspergillus</taxon>
        <taxon>Aspergillus subgen. Circumdati</taxon>
    </lineage>
</organism>
<feature type="coiled-coil region" evidence="1">
    <location>
        <begin position="225"/>
        <end position="252"/>
    </location>
</feature>
<evidence type="ECO:0000313" key="3">
    <source>
        <dbReference type="EMBL" id="KAF5856257.1"/>
    </source>
</evidence>
<keyword evidence="2" id="KW-0812">Transmembrane</keyword>
<sequence>MALSNPPPPQYGAETSPPSYEELVERFKAAVGDNPTAEKYLEVADSFGPEEIDVLADSCGDGFPPVESEEDLNKLKESMSKELKSELVRASAKAASVQAKEAALRIRAIFNLIHRKIVQLDLIEESGFEEEMRGFIIEYDEILSMVGEVAREMKGMGNHLDTLLIPTCASEKVSKEAKVQLVKNFLRDTERHEGISAQAQYRISEMKIRFNEFVAKFDQWGEKREGELREEIRKLQGEIRGLRDEITHTDQQIQDLQFAMKLIGSLSLFGLLFGGLVAVILGIVSVIGVAATAIAIAAKRKKIASLDRQILGKENEISELEKEIQIIQAARAALTTLRDSNLDTISEDILLVDNYWQGLKATSLELLSYVEDGTAMEYIDDVIDFGIETYRDVGEYIGDYGEAISRVMSERREESDA</sequence>
<keyword evidence="1" id="KW-0175">Coiled coil</keyword>
<dbReference type="Proteomes" id="UP000541154">
    <property type="component" value="Unassembled WGS sequence"/>
</dbReference>
<evidence type="ECO:0000256" key="2">
    <source>
        <dbReference type="SAM" id="Phobius"/>
    </source>
</evidence>
<dbReference type="Gene3D" id="1.20.1170.10">
    <property type="match status" value="1"/>
</dbReference>
<keyword evidence="2" id="KW-1133">Transmembrane helix</keyword>
<protein>
    <submittedName>
        <fullName evidence="3">Uncharacterized protein</fullName>
    </submittedName>
</protein>
<dbReference type="AlphaFoldDB" id="A0A8H5ZVZ8"/>
<comment type="caution">
    <text evidence="3">The sequence shown here is derived from an EMBL/GenBank/DDBJ whole genome shotgun (WGS) entry which is preliminary data.</text>
</comment>
<dbReference type="EMBL" id="SPNV01000333">
    <property type="protein sequence ID" value="KAF5856257.1"/>
    <property type="molecule type" value="Genomic_DNA"/>
</dbReference>
<gene>
    <name evidence="3" type="ORF">ETB97_007649</name>
</gene>
<keyword evidence="4" id="KW-1185">Reference proteome</keyword>
<dbReference type="SUPFAM" id="SSF58100">
    <property type="entry name" value="Bacterial hemolysins"/>
    <property type="match status" value="1"/>
</dbReference>
<proteinExistence type="predicted"/>
<evidence type="ECO:0000313" key="4">
    <source>
        <dbReference type="Proteomes" id="UP000541154"/>
    </source>
</evidence>
<reference evidence="3 4" key="1">
    <citation type="submission" date="2019-04" db="EMBL/GenBank/DDBJ databases">
        <title>Aspergillus burnettii sp. nov., novel species from soil in southeast Queensland.</title>
        <authorList>
            <person name="Gilchrist C.L.M."/>
            <person name="Pitt J.I."/>
            <person name="Lange L."/>
            <person name="Lacey H.J."/>
            <person name="Vuong D."/>
            <person name="Midgley D.J."/>
            <person name="Greenfield P."/>
            <person name="Bradbury M."/>
            <person name="Lacey E."/>
            <person name="Busk P.K."/>
            <person name="Pilgaard B."/>
            <person name="Chooi Y.H."/>
            <person name="Piggott A.M."/>
        </authorList>
    </citation>
    <scope>NUCLEOTIDE SEQUENCE [LARGE SCALE GENOMIC DNA]</scope>
    <source>
        <strain evidence="3 4">FRR 5400</strain>
    </source>
</reference>
<keyword evidence="2" id="KW-0472">Membrane</keyword>